<protein>
    <submittedName>
        <fullName evidence="1">Ribosomal protein S12 methylthiotransferase accessory factor</fullName>
    </submittedName>
</protein>
<accession>A0ACC6IL56</accession>
<keyword evidence="1" id="KW-0687">Ribonucleoprotein</keyword>
<organism evidence="1 2">
    <name type="scientific">Nocardioides zeae</name>
    <dbReference type="NCBI Taxonomy" id="1457234"/>
    <lineage>
        <taxon>Bacteria</taxon>
        <taxon>Bacillati</taxon>
        <taxon>Actinomycetota</taxon>
        <taxon>Actinomycetes</taxon>
        <taxon>Propionibacteriales</taxon>
        <taxon>Nocardioidaceae</taxon>
        <taxon>Nocardioides</taxon>
    </lineage>
</organism>
<evidence type="ECO:0000313" key="2">
    <source>
        <dbReference type="Proteomes" id="UP001261666"/>
    </source>
</evidence>
<gene>
    <name evidence="1" type="ORF">QE364_003214</name>
</gene>
<dbReference type="EMBL" id="JAVIZJ010000009">
    <property type="protein sequence ID" value="MDR6211490.1"/>
    <property type="molecule type" value="Genomic_DNA"/>
</dbReference>
<keyword evidence="1" id="KW-0689">Ribosomal protein</keyword>
<evidence type="ECO:0000313" key="1">
    <source>
        <dbReference type="EMBL" id="MDR6211490.1"/>
    </source>
</evidence>
<keyword evidence="2" id="KW-1185">Reference proteome</keyword>
<dbReference type="Proteomes" id="UP001261666">
    <property type="component" value="Unassembled WGS sequence"/>
</dbReference>
<comment type="caution">
    <text evidence="1">The sequence shown here is derived from an EMBL/GenBank/DDBJ whole genome shotgun (WGS) entry which is preliminary data.</text>
</comment>
<name>A0ACC6IL56_9ACTN</name>
<sequence>MAAALTASPVPPLAPPLTLDDLVDPLLGLVRELHPVDRLDGMPAAYVGLTAAVADSRTHGAWPSDLVSLGTTFGDLEGARVAAIGEAVERYCGNYVPAGLRRASAAELRAEGRRLLGPDDLRWFADWQHARAGFPYARFTDDVEIAWVAGTGDGGGEVLVPASWVHLNWRTGERRGDPFLHHLNYAGIATGQGLDDAARRGLLELVERDSLSLWWHLDLPARGIDVASVPGLADHLAGSRLQVHLLELPSWFGVPVVAALVRDPVTGIAAGGFSAKLDPVETATKAVLEAVHSWVFTRGLLDADGWVFGSMDAGVLSRGLYLEHRADRSYLDAAGSVQEHVRDLGAQAQVWLDPRVQAQLGPRFTDPGETVGIDALPAGTEAGMRSALAAAGHEVVVCDLTTPDVALTPLRVARVCARGLVPNAPAAFAYYGLPRWAEVAATTTNRHGRRVDVTDPGQLLLLPPPSL</sequence>
<proteinExistence type="predicted"/>
<reference evidence="1" key="1">
    <citation type="submission" date="2023-08" db="EMBL/GenBank/DDBJ databases">
        <title>Functional and genomic diversity of the sorghum phyllosphere microbiome.</title>
        <authorList>
            <person name="Shade A."/>
        </authorList>
    </citation>
    <scope>NUCLEOTIDE SEQUENCE</scope>
    <source>
        <strain evidence="1">SORGH_AS_0885</strain>
    </source>
</reference>